<comment type="caution">
    <text evidence="6">The sequence shown here is derived from an EMBL/GenBank/DDBJ whole genome shotgun (WGS) entry which is preliminary data.</text>
</comment>
<keyword evidence="7" id="KW-1185">Reference proteome</keyword>
<sequence>MAVTGSSKPSSSEPPSREPSSGEPPSRKPPESNPEVRTAAGVLRGGREAGLAVFRGIPFAEPPVGALRFAAPRPARGWDGVRPAVAYGPPPPQSGLLGASQDAAGDDWLTLNVWTPEPDPEAGLPVMVWIPGGGYAMGTSSLPEYDAGHLARGGVVVVTLNYRLGIEGFAQIEGAPANRGLLDQVAALQWVRDNVRVFGGDPGRVTIFGQSAGGGSVAALLAMPHAAGLFRRAVAQSVPGTFFSPELAADIAAACAAELGVRPTVSGLSAVSPALLPAAGDAIAATTVRRRERWGRIAHRPIPFAPVVDGDVLPVTPWQALAGGAARDVGLLVGHTRDEHRLFSLIDGVLGEVTHEQTETALHMLAPGPDGARRYREAFPAAADEELYELVNADWLFRMPSLHLAGAQIAGGGRAHLYELTWPAPGLGGALGSCHGLDVPLVFGNLSSGQPAVLIGDPPSPAAEELSARIRGAWTAFAAHGDPGWPPYDAGDRLAQLFDTPSTVTAYPEETSRLLWQDHTFPPLPLLAG</sequence>
<dbReference type="InterPro" id="IPR029058">
    <property type="entry name" value="AB_hydrolase_fold"/>
</dbReference>
<reference evidence="6 7" key="1">
    <citation type="submission" date="2021-01" db="EMBL/GenBank/DDBJ databases">
        <title>Whole genome shotgun sequence of Microbispora corallina NBRC 16416.</title>
        <authorList>
            <person name="Komaki H."/>
            <person name="Tamura T."/>
        </authorList>
    </citation>
    <scope>NUCLEOTIDE SEQUENCE [LARGE SCALE GENOMIC DNA]</scope>
    <source>
        <strain evidence="6 7">NBRC 16416</strain>
    </source>
</reference>
<dbReference type="RefSeq" id="WP_204060242.1">
    <property type="nucleotide sequence ID" value="NZ_BAAAGP010000029.1"/>
</dbReference>
<comment type="similarity">
    <text evidence="1 3">Belongs to the type-B carboxylesterase/lipase family.</text>
</comment>
<feature type="region of interest" description="Disordered" evidence="4">
    <location>
        <begin position="1"/>
        <end position="43"/>
    </location>
</feature>
<dbReference type="PANTHER" id="PTHR11559">
    <property type="entry name" value="CARBOXYLESTERASE"/>
    <property type="match status" value="1"/>
</dbReference>
<accession>A0ABQ4G7R1</accession>
<dbReference type="SUPFAM" id="SSF53474">
    <property type="entry name" value="alpha/beta-Hydrolases"/>
    <property type="match status" value="1"/>
</dbReference>
<keyword evidence="2 3" id="KW-0378">Hydrolase</keyword>
<dbReference type="Proteomes" id="UP000603904">
    <property type="component" value="Unassembled WGS sequence"/>
</dbReference>
<evidence type="ECO:0000256" key="4">
    <source>
        <dbReference type="SAM" id="MobiDB-lite"/>
    </source>
</evidence>
<dbReference type="InterPro" id="IPR050309">
    <property type="entry name" value="Type-B_Carboxylest/Lipase"/>
</dbReference>
<evidence type="ECO:0000256" key="1">
    <source>
        <dbReference type="ARBA" id="ARBA00005964"/>
    </source>
</evidence>
<name>A0ABQ4G7R1_9ACTN</name>
<dbReference type="PROSITE" id="PS00122">
    <property type="entry name" value="CARBOXYLESTERASE_B_1"/>
    <property type="match status" value="1"/>
</dbReference>
<dbReference type="Pfam" id="PF00135">
    <property type="entry name" value="COesterase"/>
    <property type="match status" value="1"/>
</dbReference>
<evidence type="ECO:0000259" key="5">
    <source>
        <dbReference type="Pfam" id="PF00135"/>
    </source>
</evidence>
<feature type="domain" description="Carboxylesterase type B" evidence="5">
    <location>
        <begin position="33"/>
        <end position="484"/>
    </location>
</feature>
<evidence type="ECO:0000313" key="6">
    <source>
        <dbReference type="EMBL" id="GIH43086.1"/>
    </source>
</evidence>
<protein>
    <recommendedName>
        <fullName evidence="3">Carboxylic ester hydrolase</fullName>
        <ecNumber evidence="3">3.1.1.-</ecNumber>
    </recommendedName>
</protein>
<feature type="compositionally biased region" description="Low complexity" evidence="4">
    <location>
        <begin position="1"/>
        <end position="24"/>
    </location>
</feature>
<dbReference type="EMBL" id="BOOC01000035">
    <property type="protein sequence ID" value="GIH43086.1"/>
    <property type="molecule type" value="Genomic_DNA"/>
</dbReference>
<dbReference type="InterPro" id="IPR002018">
    <property type="entry name" value="CarbesteraseB"/>
</dbReference>
<evidence type="ECO:0000256" key="2">
    <source>
        <dbReference type="ARBA" id="ARBA00022801"/>
    </source>
</evidence>
<evidence type="ECO:0000313" key="7">
    <source>
        <dbReference type="Proteomes" id="UP000603904"/>
    </source>
</evidence>
<organism evidence="6 7">
    <name type="scientific">Microbispora corallina</name>
    <dbReference type="NCBI Taxonomy" id="83302"/>
    <lineage>
        <taxon>Bacteria</taxon>
        <taxon>Bacillati</taxon>
        <taxon>Actinomycetota</taxon>
        <taxon>Actinomycetes</taxon>
        <taxon>Streptosporangiales</taxon>
        <taxon>Streptosporangiaceae</taxon>
        <taxon>Microbispora</taxon>
    </lineage>
</organism>
<gene>
    <name evidence="6" type="ORF">Mco01_60860</name>
</gene>
<dbReference type="GO" id="GO:0016787">
    <property type="term" value="F:hydrolase activity"/>
    <property type="evidence" value="ECO:0007669"/>
    <property type="project" value="UniProtKB-KW"/>
</dbReference>
<dbReference type="Gene3D" id="3.40.50.1820">
    <property type="entry name" value="alpha/beta hydrolase"/>
    <property type="match status" value="1"/>
</dbReference>
<dbReference type="InterPro" id="IPR019826">
    <property type="entry name" value="Carboxylesterase_B_AS"/>
</dbReference>
<proteinExistence type="inferred from homology"/>
<dbReference type="EC" id="3.1.1.-" evidence="3"/>
<evidence type="ECO:0000256" key="3">
    <source>
        <dbReference type="RuleBase" id="RU361235"/>
    </source>
</evidence>